<protein>
    <submittedName>
        <fullName evidence="1">Uncharacterized protein</fullName>
    </submittedName>
</protein>
<keyword evidence="2" id="KW-1185">Reference proteome</keyword>
<comment type="caution">
    <text evidence="1">The sequence shown here is derived from an EMBL/GenBank/DDBJ whole genome shotgun (WGS) entry which is preliminary data.</text>
</comment>
<name>A0ABS7WTN1_9BACT</name>
<gene>
    <name evidence="1" type="ORF">AVCANL283_06030</name>
</gene>
<evidence type="ECO:0000313" key="2">
    <source>
        <dbReference type="Proteomes" id="UP000786183"/>
    </source>
</evidence>
<dbReference type="RefSeq" id="WP_172234011.1">
    <property type="nucleotide sequence ID" value="NZ_CP035946.1"/>
</dbReference>
<dbReference type="EMBL" id="JACGBB010000012">
    <property type="protein sequence ID" value="MBZ7987657.1"/>
    <property type="molecule type" value="Genomic_DNA"/>
</dbReference>
<reference evidence="1 2" key="1">
    <citation type="submission" date="2020-07" db="EMBL/GenBank/DDBJ databases">
        <title>Transfer of Campylobacter canadensis to the novel genus Avispirillum gen. nov., that also includes two novel species recovered from migratory waterfowl: Avispirillum anseris sp. nov. and Avispirillum brantae sp. nov.</title>
        <authorList>
            <person name="Miller W.G."/>
            <person name="Chapman M.H."/>
            <person name="Yee E."/>
            <person name="Inglis G.D."/>
        </authorList>
    </citation>
    <scope>NUCLEOTIDE SEQUENCE [LARGE SCALE GENOMIC DNA]</scope>
    <source>
        <strain evidence="1 2">L283</strain>
    </source>
</reference>
<evidence type="ECO:0000313" key="1">
    <source>
        <dbReference type="EMBL" id="MBZ7987657.1"/>
    </source>
</evidence>
<organism evidence="1 2">
    <name type="scientific">Campylobacter canadensis</name>
    <dbReference type="NCBI Taxonomy" id="449520"/>
    <lineage>
        <taxon>Bacteria</taxon>
        <taxon>Pseudomonadati</taxon>
        <taxon>Campylobacterota</taxon>
        <taxon>Epsilonproteobacteria</taxon>
        <taxon>Campylobacterales</taxon>
        <taxon>Campylobacteraceae</taxon>
        <taxon>Campylobacter</taxon>
    </lineage>
</organism>
<dbReference type="Proteomes" id="UP000786183">
    <property type="component" value="Unassembled WGS sequence"/>
</dbReference>
<proteinExistence type="predicted"/>
<sequence length="101" mass="11628">MKKSKMLNDILPFVKIIHHSSGRLRLDVSSKIKELDNLDEINLDDVFNIKGILDLKVNKLLGKITILYDDKLLAMSSFENLLNSKNEDEIKLALKEFNIED</sequence>
<accession>A0ABS7WTN1</accession>